<keyword evidence="2" id="KW-1185">Reference proteome</keyword>
<reference evidence="1 2" key="1">
    <citation type="submission" date="2018-08" db="EMBL/GenBank/DDBJ databases">
        <title>Comparative analysis of Burkholderia isolates from Puerto Rico.</title>
        <authorList>
            <person name="Hall C."/>
            <person name="Sahl J."/>
            <person name="Wagner D."/>
        </authorList>
    </citation>
    <scope>NUCLEOTIDE SEQUENCE [LARGE SCALE GENOMIC DNA]</scope>
    <source>
        <strain evidence="1 2">Bp8966</strain>
    </source>
</reference>
<accession>A0ABX9YQI1</accession>
<dbReference type="EMBL" id="QTPM01000012">
    <property type="protein sequence ID" value="RQY93838.1"/>
    <property type="molecule type" value="Genomic_DNA"/>
</dbReference>
<comment type="caution">
    <text evidence="1">The sequence shown here is derived from an EMBL/GenBank/DDBJ whole genome shotgun (WGS) entry which is preliminary data.</text>
</comment>
<name>A0ABX9YQI1_9BURK</name>
<proteinExistence type="predicted"/>
<evidence type="ECO:0000313" key="1">
    <source>
        <dbReference type="EMBL" id="RQY93838.1"/>
    </source>
</evidence>
<organism evidence="1 2">
    <name type="scientific">Burkholderia stagnalis</name>
    <dbReference type="NCBI Taxonomy" id="1503054"/>
    <lineage>
        <taxon>Bacteria</taxon>
        <taxon>Pseudomonadati</taxon>
        <taxon>Pseudomonadota</taxon>
        <taxon>Betaproteobacteria</taxon>
        <taxon>Burkholderiales</taxon>
        <taxon>Burkholderiaceae</taxon>
        <taxon>Burkholderia</taxon>
        <taxon>Burkholderia cepacia complex</taxon>
    </lineage>
</organism>
<dbReference type="RefSeq" id="WP_124759611.1">
    <property type="nucleotide sequence ID" value="NZ_QTPM01000012.1"/>
</dbReference>
<protein>
    <submittedName>
        <fullName evidence="1">Uncharacterized protein</fullName>
    </submittedName>
</protein>
<evidence type="ECO:0000313" key="2">
    <source>
        <dbReference type="Proteomes" id="UP000281098"/>
    </source>
</evidence>
<sequence>MDEATTGDGRPAPTAYAALLLAAERGYTHELFLRETGFFVTLRHADTMPDARIDAFLVVRDGGYPFLLGFVRESLGIRLRFNCYIASSLEGELRETRSVEVVEWAAGAERRYTVPLRHAFD</sequence>
<dbReference type="Proteomes" id="UP000281098">
    <property type="component" value="Unassembled WGS sequence"/>
</dbReference>
<gene>
    <name evidence="1" type="ORF">DF017_12490</name>
</gene>